<evidence type="ECO:0000313" key="2">
    <source>
        <dbReference type="Proteomes" id="UP000265000"/>
    </source>
</evidence>
<sequence>MTELQVQQTDESSPNAEELSSWLEKVIAWGHADSLNTWKDISLHSSRLKDFLQQLLIQINNVSSTAETMKRLPLLGQFLGRLCWNPHVTAEGESRGLLFQCLWALYSEHPSNAVEREANQWIRKVLCQLATEEEDGAALALMKHLGVPSKEYHLKVLKRMVTIMQENIGNNQCSRTQGCSCGSIRAASEACVPLITCPEASPLIGALLQQPVTCFRDGLSENFLDALHSAYSRRVLPLEELAVVSLWYHSLPSLEEAVLRLLESATAAGSTPNKIEEQVTNSLLPEACAQHCSIFLVANDIFRTVLKQAEKNECVKHVFQTFTKCFLRELSHLQPQTSASLKAFFPQSPPSLLLPLLTMPSEMPQEALKDHLMWVSSLIQQLAEEEEEEEEEDSRNIRGHHKVFEAWLLLVQCGHWVQVAAQLLVTSGPEDCAPFLWLLTFYHHPTNRWHHRASQLVQAKAAWDHLCGLFSVAGHPRPADRLQSFISLLSAKPRQPPLAPPLALNLMVNFAVFGQLPLSTSTEMIQKVVDQSGLWDESTRVLGSLRLRLNDRGCVANDRVRLRIEELRNTMTQMINRSSVAAVTGEIRDQLCACLNHHLSSSDMSVHVFVCVCVWQTDSDKRYRAMIEFFDEK</sequence>
<dbReference type="GO" id="GO:0006289">
    <property type="term" value="P:nucleotide-excision repair"/>
    <property type="evidence" value="ECO:0007669"/>
    <property type="project" value="TreeGrafter"/>
</dbReference>
<organism evidence="1 2">
    <name type="scientific">Fundulus heteroclitus</name>
    <name type="common">Killifish</name>
    <name type="synonym">Mummichog</name>
    <dbReference type="NCBI Taxonomy" id="8078"/>
    <lineage>
        <taxon>Eukaryota</taxon>
        <taxon>Metazoa</taxon>
        <taxon>Chordata</taxon>
        <taxon>Craniata</taxon>
        <taxon>Vertebrata</taxon>
        <taxon>Euteleostomi</taxon>
        <taxon>Actinopterygii</taxon>
        <taxon>Neopterygii</taxon>
        <taxon>Teleostei</taxon>
        <taxon>Neoteleostei</taxon>
        <taxon>Acanthomorphata</taxon>
        <taxon>Ovalentaria</taxon>
        <taxon>Atherinomorphae</taxon>
        <taxon>Cyprinodontiformes</taxon>
        <taxon>Fundulidae</taxon>
        <taxon>Fundulus</taxon>
    </lineage>
</organism>
<accession>A0A3Q2PST1</accession>
<evidence type="ECO:0000313" key="1">
    <source>
        <dbReference type="Ensembl" id="ENSFHEP00000016144.1"/>
    </source>
</evidence>
<dbReference type="Ensembl" id="ENSFHET00000033473.1">
    <property type="protein sequence ID" value="ENSFHEP00000016144.1"/>
    <property type="gene ID" value="ENSFHEG00000017807.1"/>
</dbReference>
<dbReference type="GO" id="GO:0034599">
    <property type="term" value="P:cellular response to oxidative stress"/>
    <property type="evidence" value="ECO:0007669"/>
    <property type="project" value="TreeGrafter"/>
</dbReference>
<dbReference type="PANTHER" id="PTHR16798:SF0">
    <property type="entry name" value="FANCONI ANEMIA GROUP C PROTEIN"/>
    <property type="match status" value="1"/>
</dbReference>
<keyword evidence="2" id="KW-1185">Reference proteome</keyword>
<dbReference type="PANTHER" id="PTHR16798">
    <property type="entry name" value="FANCONI ANEMIA GROUP C PROTEIN FANCC"/>
    <property type="match status" value="1"/>
</dbReference>
<reference evidence="1" key="2">
    <citation type="submission" date="2025-09" db="UniProtKB">
        <authorList>
            <consortium name="Ensembl"/>
        </authorList>
    </citation>
    <scope>IDENTIFICATION</scope>
</reference>
<dbReference type="InterPro" id="IPR000686">
    <property type="entry name" value="FANCC"/>
</dbReference>
<protein>
    <submittedName>
        <fullName evidence="1">FA complementation group C</fullName>
    </submittedName>
</protein>
<dbReference type="PRINTS" id="PR00494">
    <property type="entry name" value="FANCONICGENE"/>
</dbReference>
<dbReference type="GO" id="GO:0043240">
    <property type="term" value="C:Fanconi anaemia nuclear complex"/>
    <property type="evidence" value="ECO:0007669"/>
    <property type="project" value="InterPro"/>
</dbReference>
<dbReference type="STRING" id="8078.ENSFHEP00000016144"/>
<dbReference type="AlphaFoldDB" id="A0A3Q2PST1"/>
<proteinExistence type="predicted"/>
<name>A0A3Q2PST1_FUNHE</name>
<reference evidence="1" key="1">
    <citation type="submission" date="2025-08" db="UniProtKB">
        <authorList>
            <consortium name="Ensembl"/>
        </authorList>
    </citation>
    <scope>IDENTIFICATION</scope>
</reference>
<dbReference type="Proteomes" id="UP000265000">
    <property type="component" value="Unplaced"/>
</dbReference>
<dbReference type="GO" id="GO:0036297">
    <property type="term" value="P:interstrand cross-link repair"/>
    <property type="evidence" value="ECO:0007669"/>
    <property type="project" value="InterPro"/>
</dbReference>
<dbReference type="Pfam" id="PF02106">
    <property type="entry name" value="Fanconi_C"/>
    <property type="match status" value="1"/>
</dbReference>
<dbReference type="GeneTree" id="ENSGT00390000016390"/>